<organism evidence="1">
    <name type="scientific">Antheraea proylei nucleopolyhedrovirus</name>
    <dbReference type="NCBI Taxonomy" id="2126611"/>
    <lineage>
        <taxon>Viruses</taxon>
        <taxon>Viruses incertae sedis</taxon>
        <taxon>Naldaviricetes</taxon>
        <taxon>Lefavirales</taxon>
        <taxon>Baculoviridae</taxon>
        <taxon>Alphabaculovirus</taxon>
        <taxon>Alphabaculovirus anpernyi</taxon>
    </lineage>
</organism>
<sequence length="144" mass="16142">MPFDAFGTLEYFVVVLDVKLAVGHRVVFHSCVKHGVGRVVVHSRQRVRVQVLKQFVKELRVVTKRNLCAACDVLLRLQPLDVVAALHQQLLKRGAFVATNGFALQQHNLGVAQHGAGKAARKRTAHHVHSGHVYRGRRHLQQRA</sequence>
<gene>
    <name evidence="1" type="primary">orf58</name>
</gene>
<dbReference type="EMBL" id="LC375539">
    <property type="protein sequence ID" value="BBD50816.1"/>
    <property type="molecule type" value="Genomic_DNA"/>
</dbReference>
<evidence type="ECO:0000313" key="1">
    <source>
        <dbReference type="EMBL" id="BBD50816.1"/>
    </source>
</evidence>
<proteinExistence type="predicted"/>
<accession>A0A2Z6C5Q0</accession>
<protein>
    <submittedName>
        <fullName evidence="1">Uncharacterized protein</fullName>
    </submittedName>
</protein>
<reference evidence="1" key="1">
    <citation type="submission" date="2018-03" db="EMBL/GenBank/DDBJ databases">
        <title>Whole genome comparison of nucleopolyhedroviruses isolated from saturniine wild silkworms in Asian countries.</title>
        <authorList>
            <person name="Sasaki K."/>
            <person name="Kajiura Z."/>
            <person name="Ponnuvel K.M."/>
            <person name="Kobayashi J."/>
        </authorList>
    </citation>
    <scope>NUCLEOTIDE SEQUENCE</scope>
    <source>
        <strain evidence="1">Manipur</strain>
    </source>
</reference>
<name>A0A2Z6C5Q0_NPVAP</name>